<dbReference type="EMBL" id="KZ613472">
    <property type="protein sequence ID" value="PMD24562.1"/>
    <property type="molecule type" value="Genomic_DNA"/>
</dbReference>
<reference evidence="2 3" key="1">
    <citation type="submission" date="2016-05" db="EMBL/GenBank/DDBJ databases">
        <title>A degradative enzymes factory behind the ericoid mycorrhizal symbiosis.</title>
        <authorList>
            <consortium name="DOE Joint Genome Institute"/>
            <person name="Martino E."/>
            <person name="Morin E."/>
            <person name="Grelet G."/>
            <person name="Kuo A."/>
            <person name="Kohler A."/>
            <person name="Daghino S."/>
            <person name="Barry K."/>
            <person name="Choi C."/>
            <person name="Cichocki N."/>
            <person name="Clum A."/>
            <person name="Copeland A."/>
            <person name="Hainaut M."/>
            <person name="Haridas S."/>
            <person name="Labutti K."/>
            <person name="Lindquist E."/>
            <person name="Lipzen A."/>
            <person name="Khouja H.-R."/>
            <person name="Murat C."/>
            <person name="Ohm R."/>
            <person name="Olson A."/>
            <person name="Spatafora J."/>
            <person name="Veneault-Fourrey C."/>
            <person name="Henrissat B."/>
            <person name="Grigoriev I."/>
            <person name="Martin F."/>
            <person name="Perotto S."/>
        </authorList>
    </citation>
    <scope>NUCLEOTIDE SEQUENCE [LARGE SCALE GENOMIC DNA]</scope>
    <source>
        <strain evidence="2 3">UAMH 7357</strain>
    </source>
</reference>
<evidence type="ECO:0000256" key="1">
    <source>
        <dbReference type="SAM" id="MobiDB-lite"/>
    </source>
</evidence>
<dbReference type="SMART" id="SM00320">
    <property type="entry name" value="WD40"/>
    <property type="match status" value="7"/>
</dbReference>
<dbReference type="OrthoDB" id="8883818at2759"/>
<evidence type="ECO:0000313" key="3">
    <source>
        <dbReference type="Proteomes" id="UP000235672"/>
    </source>
</evidence>
<dbReference type="STRING" id="1745343.A0A2J6QE67"/>
<sequence length="918" mass="100930">MDIHRCRFVPFPPSTINALAFSHSRIFKDQKAASPRLAIGRANGDIELWNPQGGAWLQETIIRGGKDRSIDGLVWTQDPNEEVEGKTIIGKSRLFSIGFTTTVTEWDLTKGRPLRQASGNHGEIWCIAAQPPLSKSEKAANPGQWAGQRLIAGCTDGALVLYSTEDEDFQLQRILVRPSAKKAKVISVVFQNRNIVVAGCTDSTIRIYDIRNGSTVRNMTLGSGPKGGPKEIIVWSVKTLRDGTIVSGDSTGEIKIWDGKLYTLRQRIRSHQQDVLSLATNFDGTAIFSGGMDRRTVVYKPVGKGKNRWAEVAHRRFHSHDVKTMASFEGGGLSVLVSGGPDAAPITIPLGQYGFEYQRALPFFPQETLIRSAPKQGLMMSWWDREVHIWHIRKDPDPIEDEEDIENKPPEGRKLVAKILIKGEANITSAALNPEGTLLAVSTNSDIKLFQLRLNLEEDVMRVSKVTVPSTYSSGARLVQFSPDGKWLCTIHADSRIVLSCLLTSGTTSASSPSIHPQQSRLSRLDRKTEKHVLLGGLGSYDRTITQLAFSSDSRILAVSDISGHIDTFVLTGHEDLSQPVPSDDSDAASSSSSSSESDSDSDAEVEEDSKTKTIFGQQWTRNPSATLLPKLPSAPVVLSFRPSATKLPNGTAVALHPTRNNPNPISHALPTGEDRLLVITSTSLIYEFETLKGSLSPWSRRNPTSLFPEDFKRTLETVRGCIWDLSQGRERIWIYSVGWIWMFDLSKDFPSPSGELINGNGNAEKSKKRKRGKDRASGAGGVIPDQQLGMGISRRMQKVIHEEVEEETALILDSGMDVDVDVDGDDDSLPDLSLLRRDSRDDGGKTPQGKGKRGDAKPSDWHTFKYRPIMGVVLIGEGEGEGGVGPEVAVVERPAWEAGLPGRWEGEQEWRDREVGL</sequence>
<dbReference type="GO" id="GO:0000462">
    <property type="term" value="P:maturation of SSU-rRNA from tricistronic rRNA transcript (SSU-rRNA, 5.8S rRNA, LSU-rRNA)"/>
    <property type="evidence" value="ECO:0007669"/>
    <property type="project" value="InterPro"/>
</dbReference>
<dbReference type="InterPro" id="IPR046351">
    <property type="entry name" value="UTP4"/>
</dbReference>
<dbReference type="Proteomes" id="UP000235672">
    <property type="component" value="Unassembled WGS sequence"/>
</dbReference>
<feature type="compositionally biased region" description="Basic and acidic residues" evidence="1">
    <location>
        <begin position="835"/>
        <end position="845"/>
    </location>
</feature>
<evidence type="ECO:0000313" key="2">
    <source>
        <dbReference type="EMBL" id="PMD24562.1"/>
    </source>
</evidence>
<protein>
    <submittedName>
        <fullName evidence="2">WD40 repeat-like protein</fullName>
    </submittedName>
</protein>
<feature type="region of interest" description="Disordered" evidence="1">
    <location>
        <begin position="755"/>
        <end position="787"/>
    </location>
</feature>
<gene>
    <name evidence="2" type="ORF">NA56DRAFT_745964</name>
</gene>
<dbReference type="GO" id="GO:0003723">
    <property type="term" value="F:RNA binding"/>
    <property type="evidence" value="ECO:0007669"/>
    <property type="project" value="TreeGrafter"/>
</dbReference>
<accession>A0A2J6QE67</accession>
<feature type="region of interest" description="Disordered" evidence="1">
    <location>
        <begin position="823"/>
        <end position="863"/>
    </location>
</feature>
<dbReference type="InterPro" id="IPR015943">
    <property type="entry name" value="WD40/YVTN_repeat-like_dom_sf"/>
</dbReference>
<dbReference type="PANTHER" id="PTHR44163:SF1">
    <property type="entry name" value="U3 SMALL NUCLEOLAR RNA-ASSOCIATED PROTEIN 4 HOMOLOG"/>
    <property type="match status" value="1"/>
</dbReference>
<dbReference type="Pfam" id="PF00400">
    <property type="entry name" value="WD40"/>
    <property type="match status" value="1"/>
</dbReference>
<dbReference type="GO" id="GO:0034455">
    <property type="term" value="C:t-UTP complex"/>
    <property type="evidence" value="ECO:0007669"/>
    <property type="project" value="TreeGrafter"/>
</dbReference>
<organism evidence="2 3">
    <name type="scientific">Hyaloscypha hepaticicola</name>
    <dbReference type="NCBI Taxonomy" id="2082293"/>
    <lineage>
        <taxon>Eukaryota</taxon>
        <taxon>Fungi</taxon>
        <taxon>Dikarya</taxon>
        <taxon>Ascomycota</taxon>
        <taxon>Pezizomycotina</taxon>
        <taxon>Leotiomycetes</taxon>
        <taxon>Helotiales</taxon>
        <taxon>Hyaloscyphaceae</taxon>
        <taxon>Hyaloscypha</taxon>
    </lineage>
</organism>
<feature type="region of interest" description="Disordered" evidence="1">
    <location>
        <begin position="575"/>
        <end position="617"/>
    </location>
</feature>
<dbReference type="GO" id="GO:0030686">
    <property type="term" value="C:90S preribosome"/>
    <property type="evidence" value="ECO:0007669"/>
    <property type="project" value="InterPro"/>
</dbReference>
<feature type="compositionally biased region" description="Acidic residues" evidence="1">
    <location>
        <begin position="598"/>
        <end position="608"/>
    </location>
</feature>
<dbReference type="SUPFAM" id="SSF50978">
    <property type="entry name" value="WD40 repeat-like"/>
    <property type="match status" value="1"/>
</dbReference>
<dbReference type="GO" id="GO:0032040">
    <property type="term" value="C:small-subunit processome"/>
    <property type="evidence" value="ECO:0007669"/>
    <property type="project" value="TreeGrafter"/>
</dbReference>
<proteinExistence type="predicted"/>
<feature type="compositionally biased region" description="Low complexity" evidence="1">
    <location>
        <begin position="588"/>
        <end position="597"/>
    </location>
</feature>
<feature type="compositionally biased region" description="Basic and acidic residues" evidence="1">
    <location>
        <begin position="853"/>
        <end position="863"/>
    </location>
</feature>
<dbReference type="AlphaFoldDB" id="A0A2J6QE67"/>
<name>A0A2J6QE67_9HELO</name>
<dbReference type="InterPro" id="IPR001680">
    <property type="entry name" value="WD40_rpt"/>
</dbReference>
<dbReference type="PANTHER" id="PTHR44163">
    <property type="entry name" value="U3 SMALL NUCLEOLAR RNA-ASSOCIATED PROTEIN 4 HOMOLOG"/>
    <property type="match status" value="1"/>
</dbReference>
<dbReference type="InterPro" id="IPR036322">
    <property type="entry name" value="WD40_repeat_dom_sf"/>
</dbReference>
<keyword evidence="3" id="KW-1185">Reference proteome</keyword>
<dbReference type="Gene3D" id="2.130.10.10">
    <property type="entry name" value="YVTN repeat-like/Quinoprotein amine dehydrogenase"/>
    <property type="match status" value="3"/>
</dbReference>